<dbReference type="Proteomes" id="UP000324222">
    <property type="component" value="Unassembled WGS sequence"/>
</dbReference>
<organism evidence="1 2">
    <name type="scientific">Portunus trituberculatus</name>
    <name type="common">Swimming crab</name>
    <name type="synonym">Neptunus trituberculatus</name>
    <dbReference type="NCBI Taxonomy" id="210409"/>
    <lineage>
        <taxon>Eukaryota</taxon>
        <taxon>Metazoa</taxon>
        <taxon>Ecdysozoa</taxon>
        <taxon>Arthropoda</taxon>
        <taxon>Crustacea</taxon>
        <taxon>Multicrustacea</taxon>
        <taxon>Malacostraca</taxon>
        <taxon>Eumalacostraca</taxon>
        <taxon>Eucarida</taxon>
        <taxon>Decapoda</taxon>
        <taxon>Pleocyemata</taxon>
        <taxon>Brachyura</taxon>
        <taxon>Eubrachyura</taxon>
        <taxon>Portunoidea</taxon>
        <taxon>Portunidae</taxon>
        <taxon>Portuninae</taxon>
        <taxon>Portunus</taxon>
    </lineage>
</organism>
<keyword evidence="2" id="KW-1185">Reference proteome</keyword>
<name>A0A5B7CY63_PORTR</name>
<dbReference type="EMBL" id="VSRR010000347">
    <property type="protein sequence ID" value="MPC14380.1"/>
    <property type="molecule type" value="Genomic_DNA"/>
</dbReference>
<accession>A0A5B7CY63</accession>
<sequence length="90" mass="10677">MVKRQQMRNNDPKGLSIRLDWPSGCAYIVWADFRNGHKNNSHWRHSEYPTIATTENSREAIFTNNRYPKQEVDDVIKRRLDMFMSPPSQP</sequence>
<reference evidence="1 2" key="1">
    <citation type="submission" date="2019-05" db="EMBL/GenBank/DDBJ databases">
        <title>Another draft genome of Portunus trituberculatus and its Hox gene families provides insights of decapod evolution.</title>
        <authorList>
            <person name="Jeong J.-H."/>
            <person name="Song I."/>
            <person name="Kim S."/>
            <person name="Choi T."/>
            <person name="Kim D."/>
            <person name="Ryu S."/>
            <person name="Kim W."/>
        </authorList>
    </citation>
    <scope>NUCLEOTIDE SEQUENCE [LARGE SCALE GENOMIC DNA]</scope>
    <source>
        <tissue evidence="1">Muscle</tissue>
    </source>
</reference>
<proteinExistence type="predicted"/>
<evidence type="ECO:0000313" key="2">
    <source>
        <dbReference type="Proteomes" id="UP000324222"/>
    </source>
</evidence>
<gene>
    <name evidence="1" type="ORF">E2C01_007144</name>
</gene>
<dbReference type="AlphaFoldDB" id="A0A5B7CY63"/>
<protein>
    <submittedName>
        <fullName evidence="1">Uncharacterized protein</fullName>
    </submittedName>
</protein>
<comment type="caution">
    <text evidence="1">The sequence shown here is derived from an EMBL/GenBank/DDBJ whole genome shotgun (WGS) entry which is preliminary data.</text>
</comment>
<evidence type="ECO:0000313" key="1">
    <source>
        <dbReference type="EMBL" id="MPC14380.1"/>
    </source>
</evidence>